<reference evidence="2 3" key="1">
    <citation type="submission" date="2015-05" db="EMBL/GenBank/DDBJ databases">
        <title>Complete genome sequence of a sulfur-oxidizing gammaproteobacterium strain HA5.</title>
        <authorList>
            <person name="Miura A."/>
            <person name="Kojima H."/>
            <person name="Fukui M."/>
        </authorList>
    </citation>
    <scope>NUCLEOTIDE SEQUENCE [LARGE SCALE GENOMIC DNA]</scope>
    <source>
        <strain evidence="2 3">HA5</strain>
    </source>
</reference>
<dbReference type="OrthoDB" id="9798154at2"/>
<evidence type="ECO:0000259" key="1">
    <source>
        <dbReference type="Pfam" id="PF13501"/>
    </source>
</evidence>
<feature type="domain" description="Ig-like SoxY" evidence="1">
    <location>
        <begin position="53"/>
        <end position="155"/>
    </location>
</feature>
<organism evidence="2 3">
    <name type="scientific">Sulfuricaulis limicola</name>
    <dbReference type="NCBI Taxonomy" id="1620215"/>
    <lineage>
        <taxon>Bacteria</taxon>
        <taxon>Pseudomonadati</taxon>
        <taxon>Pseudomonadota</taxon>
        <taxon>Gammaproteobacteria</taxon>
        <taxon>Acidiferrobacterales</taxon>
        <taxon>Acidiferrobacteraceae</taxon>
        <taxon>Sulfuricaulis</taxon>
    </lineage>
</organism>
<sequence>MTHLPRRLFLKNTLATAVLVGVGSAGLFRPGWALAAEWPKDAFAAKQLDEAIRAVFGPGAPSPSTAVKLRVPTQAENSAQVQIQVLAEMPNVEAIAVFVEKNPSPLVAHASFSGAEGYFSARMKMGQTSDVVAVVKAGGKLYTAKQNVKVTVGGCGG</sequence>
<dbReference type="RefSeq" id="WP_096360203.1">
    <property type="nucleotide sequence ID" value="NZ_AP014879.1"/>
</dbReference>
<evidence type="ECO:0000313" key="2">
    <source>
        <dbReference type="EMBL" id="BAV33331.1"/>
    </source>
</evidence>
<dbReference type="InParanoid" id="A0A1B4XEV4"/>
<dbReference type="InterPro" id="IPR032711">
    <property type="entry name" value="SoxY"/>
</dbReference>
<protein>
    <submittedName>
        <fullName evidence="2">Sulfur oxidation protein SoxY</fullName>
    </submittedName>
</protein>
<dbReference type="KEGG" id="slim:SCL_1016"/>
<accession>A0A1B4XEV4</accession>
<dbReference type="Gene3D" id="2.60.40.2470">
    <property type="entry name" value="SoxY domain"/>
    <property type="match status" value="1"/>
</dbReference>
<dbReference type="InterPro" id="IPR016568">
    <property type="entry name" value="Sulphur_oxidation_SoxY"/>
</dbReference>
<gene>
    <name evidence="2" type="ORF">SCL_1016</name>
</gene>
<dbReference type="Proteomes" id="UP000243180">
    <property type="component" value="Chromosome"/>
</dbReference>
<dbReference type="Pfam" id="PF13501">
    <property type="entry name" value="SoxY"/>
    <property type="match status" value="1"/>
</dbReference>
<dbReference type="PROSITE" id="PS51318">
    <property type="entry name" value="TAT"/>
    <property type="match status" value="1"/>
</dbReference>
<proteinExistence type="predicted"/>
<dbReference type="InterPro" id="IPR006311">
    <property type="entry name" value="TAT_signal"/>
</dbReference>
<evidence type="ECO:0000313" key="3">
    <source>
        <dbReference type="Proteomes" id="UP000243180"/>
    </source>
</evidence>
<dbReference type="InterPro" id="IPR038162">
    <property type="entry name" value="SoxY_sf"/>
</dbReference>
<name>A0A1B4XEV4_9GAMM</name>
<dbReference type="EMBL" id="AP014879">
    <property type="protein sequence ID" value="BAV33331.1"/>
    <property type="molecule type" value="Genomic_DNA"/>
</dbReference>
<dbReference type="PIRSF" id="PIRSF010312">
    <property type="entry name" value="Sulphur_oxidation_SoxY"/>
    <property type="match status" value="1"/>
</dbReference>
<dbReference type="AlphaFoldDB" id="A0A1B4XEV4"/>
<keyword evidence="3" id="KW-1185">Reference proteome</keyword>
<dbReference type="NCBIfam" id="TIGR04488">
    <property type="entry name" value="SoxY_true_GGCGG"/>
    <property type="match status" value="1"/>
</dbReference>